<comment type="caution">
    <text evidence="1">The sequence shown here is derived from an EMBL/GenBank/DDBJ whole genome shotgun (WGS) entry which is preliminary data.</text>
</comment>
<evidence type="ECO:0008006" key="3">
    <source>
        <dbReference type="Google" id="ProtNLM"/>
    </source>
</evidence>
<dbReference type="InterPro" id="IPR047153">
    <property type="entry name" value="TRIM45/56/19-like"/>
</dbReference>
<sequence>MATGSHEIENEDSSDMVGGCVQLRSCEPCMKDNTSTNATQFCTVCKEFMCDDCKRGHSRFKPGKHTFISAKDVTEIPIVVDMKDLDKCEEHQKKIKFFCKDHSLLCCSTCAFIHRTCTNVDELAKISEEKGQLLHDLKRDLVQAASKESDIINDCMQTKQSLNEKLIKLPTDIGELREKINTLFAKATTVINNRAKDVVDVEVKRLSERQASTEKVLQAINDILPICSAVVDDGTPQQVFILARTIERKLNDSKVHDDQLQNNHFTLKLSLQFAEEISTILKKGSDFVKLESLRIHQKSGMYYIHTYILCITYITC</sequence>
<dbReference type="CDD" id="cd19776">
    <property type="entry name" value="Bbox2_TRIM25_C-IV"/>
    <property type="match status" value="1"/>
</dbReference>
<reference evidence="1" key="2">
    <citation type="submission" date="2020-11" db="EMBL/GenBank/DDBJ databases">
        <authorList>
            <person name="McCartney M.A."/>
            <person name="Auch B."/>
            <person name="Kono T."/>
            <person name="Mallez S."/>
            <person name="Becker A."/>
            <person name="Gohl D.M."/>
            <person name="Silverstein K.A.T."/>
            <person name="Koren S."/>
            <person name="Bechman K.B."/>
            <person name="Herman A."/>
            <person name="Abrahante J.E."/>
            <person name="Garbe J."/>
        </authorList>
    </citation>
    <scope>NUCLEOTIDE SEQUENCE</scope>
    <source>
        <strain evidence="1">Duluth1</strain>
        <tissue evidence="1">Whole animal</tissue>
    </source>
</reference>
<dbReference type="EMBL" id="JAIWYP010000006">
    <property type="protein sequence ID" value="KAH3807509.1"/>
    <property type="molecule type" value="Genomic_DNA"/>
</dbReference>
<keyword evidence="2" id="KW-1185">Reference proteome</keyword>
<name>A0A9D4G1P8_DREPO</name>
<dbReference type="PANTHER" id="PTHR25462">
    <property type="entry name" value="BONUS, ISOFORM C-RELATED"/>
    <property type="match status" value="1"/>
</dbReference>
<proteinExistence type="predicted"/>
<dbReference type="AlphaFoldDB" id="A0A9D4G1P8"/>
<evidence type="ECO:0000313" key="2">
    <source>
        <dbReference type="Proteomes" id="UP000828390"/>
    </source>
</evidence>
<dbReference type="SUPFAM" id="SSF57845">
    <property type="entry name" value="B-box zinc-binding domain"/>
    <property type="match status" value="1"/>
</dbReference>
<dbReference type="CDD" id="cd19757">
    <property type="entry name" value="Bbox1"/>
    <property type="match status" value="1"/>
</dbReference>
<gene>
    <name evidence="1" type="ORF">DPMN_135853</name>
</gene>
<organism evidence="1 2">
    <name type="scientific">Dreissena polymorpha</name>
    <name type="common">Zebra mussel</name>
    <name type="synonym">Mytilus polymorpha</name>
    <dbReference type="NCBI Taxonomy" id="45954"/>
    <lineage>
        <taxon>Eukaryota</taxon>
        <taxon>Metazoa</taxon>
        <taxon>Spiralia</taxon>
        <taxon>Lophotrochozoa</taxon>
        <taxon>Mollusca</taxon>
        <taxon>Bivalvia</taxon>
        <taxon>Autobranchia</taxon>
        <taxon>Heteroconchia</taxon>
        <taxon>Euheterodonta</taxon>
        <taxon>Imparidentia</taxon>
        <taxon>Neoheterodontei</taxon>
        <taxon>Myida</taxon>
        <taxon>Dreissenoidea</taxon>
        <taxon>Dreissenidae</taxon>
        <taxon>Dreissena</taxon>
    </lineage>
</organism>
<accession>A0A9D4G1P8</accession>
<dbReference type="Gene3D" id="3.30.160.60">
    <property type="entry name" value="Classic Zinc Finger"/>
    <property type="match status" value="1"/>
</dbReference>
<protein>
    <recommendedName>
        <fullName evidence="3">B box-type domain-containing protein</fullName>
    </recommendedName>
</protein>
<reference evidence="1" key="1">
    <citation type="journal article" date="2019" name="bioRxiv">
        <title>The Genome of the Zebra Mussel, Dreissena polymorpha: A Resource for Invasive Species Research.</title>
        <authorList>
            <person name="McCartney M.A."/>
            <person name="Auch B."/>
            <person name="Kono T."/>
            <person name="Mallez S."/>
            <person name="Zhang Y."/>
            <person name="Obille A."/>
            <person name="Becker A."/>
            <person name="Abrahante J.E."/>
            <person name="Garbe J."/>
            <person name="Badalamenti J.P."/>
            <person name="Herman A."/>
            <person name="Mangelson H."/>
            <person name="Liachko I."/>
            <person name="Sullivan S."/>
            <person name="Sone E.D."/>
            <person name="Koren S."/>
            <person name="Silverstein K.A.T."/>
            <person name="Beckman K.B."/>
            <person name="Gohl D.M."/>
        </authorList>
    </citation>
    <scope>NUCLEOTIDE SEQUENCE</scope>
    <source>
        <strain evidence="1">Duluth1</strain>
        <tissue evidence="1">Whole animal</tissue>
    </source>
</reference>
<dbReference type="Proteomes" id="UP000828390">
    <property type="component" value="Unassembled WGS sequence"/>
</dbReference>
<evidence type="ECO:0000313" key="1">
    <source>
        <dbReference type="EMBL" id="KAH3807509.1"/>
    </source>
</evidence>
<dbReference type="PANTHER" id="PTHR25462:SF296">
    <property type="entry name" value="MEIOTIC P26, ISOFORM F"/>
    <property type="match status" value="1"/>
</dbReference>